<dbReference type="InterPro" id="IPR029058">
    <property type="entry name" value="AB_hydrolase_fold"/>
</dbReference>
<dbReference type="OrthoDB" id="9814831at2"/>
<dbReference type="EC" id="3.1.-.-" evidence="1"/>
<evidence type="ECO:0000313" key="1">
    <source>
        <dbReference type="EMBL" id="ACR13322.1"/>
    </source>
</evidence>
<dbReference type="KEGG" id="ttu:TERTU_3920"/>
<dbReference type="PANTHER" id="PTHR35602:SF3">
    <property type="entry name" value="ESTERASE YQIA"/>
    <property type="match status" value="1"/>
</dbReference>
<protein>
    <submittedName>
        <fullName evidence="1">Esterase YqiA</fullName>
        <ecNumber evidence="1">3.1.-.-</ecNumber>
    </submittedName>
</protein>
<dbReference type="InterPro" id="IPR008886">
    <property type="entry name" value="UPF0227/Esterase_YqiA"/>
</dbReference>
<proteinExistence type="predicted"/>
<dbReference type="Proteomes" id="UP000009080">
    <property type="component" value="Chromosome"/>
</dbReference>
<dbReference type="HOGENOM" id="CLU_090996_1_0_6"/>
<keyword evidence="1" id="KW-0378">Hydrolase</keyword>
<dbReference type="GO" id="GO:0016787">
    <property type="term" value="F:hydrolase activity"/>
    <property type="evidence" value="ECO:0007669"/>
    <property type="project" value="UniProtKB-KW"/>
</dbReference>
<dbReference type="STRING" id="377629.TERTU_3920"/>
<dbReference type="eggNOG" id="COG3150">
    <property type="taxonomic scope" value="Bacteria"/>
</dbReference>
<gene>
    <name evidence="1" type="ordered locus">TERTU_3920</name>
</gene>
<name>C5BTK3_TERTT</name>
<dbReference type="EMBL" id="CP001614">
    <property type="protein sequence ID" value="ACR13322.1"/>
    <property type="molecule type" value="Genomic_DNA"/>
</dbReference>
<dbReference type="SUPFAM" id="SSF53474">
    <property type="entry name" value="alpha/beta-Hydrolases"/>
    <property type="match status" value="1"/>
</dbReference>
<evidence type="ECO:0000313" key="2">
    <source>
        <dbReference type="Proteomes" id="UP000009080"/>
    </source>
</evidence>
<dbReference type="PANTHER" id="PTHR35602">
    <property type="entry name" value="ESTERASE YQIA-RELATED"/>
    <property type="match status" value="1"/>
</dbReference>
<dbReference type="Gene3D" id="3.40.50.1820">
    <property type="entry name" value="alpha/beta hydrolase"/>
    <property type="match status" value="1"/>
</dbReference>
<reference evidence="1 2" key="1">
    <citation type="journal article" date="2009" name="PLoS ONE">
        <title>The complete genome of Teredinibacter turnerae T7901: an intracellular endosymbiont of marine wood-boring bivalves (shipworms).</title>
        <authorList>
            <person name="Yang J.C."/>
            <person name="Madupu R."/>
            <person name="Durkin A.S."/>
            <person name="Ekborg N.A."/>
            <person name="Pedamallu C.S."/>
            <person name="Hostetler J.B."/>
            <person name="Radune D."/>
            <person name="Toms B.S."/>
            <person name="Henrissat B."/>
            <person name="Coutinho P.M."/>
            <person name="Schwarz S."/>
            <person name="Field L."/>
            <person name="Trindade-Silva A.E."/>
            <person name="Soares C.A.G."/>
            <person name="Elshahawi S."/>
            <person name="Hanora A."/>
            <person name="Schmidt E.W."/>
            <person name="Haygood M.G."/>
            <person name="Posfai J."/>
            <person name="Benner J."/>
            <person name="Madinger C."/>
            <person name="Nove J."/>
            <person name="Anton B."/>
            <person name="Chaudhary K."/>
            <person name="Foster J."/>
            <person name="Holman A."/>
            <person name="Kumar S."/>
            <person name="Lessard P.A."/>
            <person name="Luyten Y.A."/>
            <person name="Slatko B."/>
            <person name="Wood N."/>
            <person name="Wu B."/>
            <person name="Teplitski M."/>
            <person name="Mougous J.D."/>
            <person name="Ward N."/>
            <person name="Eisen J.A."/>
            <person name="Badger J.H."/>
            <person name="Distel D.L."/>
        </authorList>
    </citation>
    <scope>NUCLEOTIDE SEQUENCE [LARGE SCALE GENOMIC DNA]</scope>
    <source>
        <strain evidence="2">ATCC 39867 / T7901</strain>
    </source>
</reference>
<keyword evidence="2" id="KW-1185">Reference proteome</keyword>
<dbReference type="AlphaFoldDB" id="C5BTK3"/>
<organism evidence="1 2">
    <name type="scientific">Teredinibacter turnerae (strain ATCC 39867 / T7901)</name>
    <dbReference type="NCBI Taxonomy" id="377629"/>
    <lineage>
        <taxon>Bacteria</taxon>
        <taxon>Pseudomonadati</taxon>
        <taxon>Pseudomonadota</taxon>
        <taxon>Gammaproteobacteria</taxon>
        <taxon>Cellvibrionales</taxon>
        <taxon>Cellvibrionaceae</taxon>
        <taxon>Teredinibacter</taxon>
    </lineage>
</organism>
<dbReference type="Pfam" id="PF05728">
    <property type="entry name" value="UPF0227"/>
    <property type="match status" value="1"/>
</dbReference>
<dbReference type="ESTHER" id="tertt-c5btk3">
    <property type="family name" value="abh_upf00227"/>
</dbReference>
<accession>C5BTK3</accession>
<sequence length="193" mass="21730">MQYLLYIHGFLSSPQSLKARVTASWMAEHHPGITFLCPELSSYPQQASAALNELTAELPAEQIGVIGSSLGGFWATWLLERQRVKRAVLINPAVTPQNLVGELLDKPLKNYYSSAEYRLDSSHVAALKACDYANLRRPEAYWLMVQKGDETLPYEQSVAKYHASRQTIEEGGSHTFDGYENWLPEILNFLQTP</sequence>
<dbReference type="RefSeq" id="WP_015819435.1">
    <property type="nucleotide sequence ID" value="NC_012997.1"/>
</dbReference>